<evidence type="ECO:0000313" key="1">
    <source>
        <dbReference type="EMBL" id="KAK3262737.1"/>
    </source>
</evidence>
<gene>
    <name evidence="1" type="ORF">CYMTET_28425</name>
</gene>
<proteinExistence type="predicted"/>
<organism evidence="1 2">
    <name type="scientific">Cymbomonas tetramitiformis</name>
    <dbReference type="NCBI Taxonomy" id="36881"/>
    <lineage>
        <taxon>Eukaryota</taxon>
        <taxon>Viridiplantae</taxon>
        <taxon>Chlorophyta</taxon>
        <taxon>Pyramimonadophyceae</taxon>
        <taxon>Pyramimonadales</taxon>
        <taxon>Pyramimonadaceae</taxon>
        <taxon>Cymbomonas</taxon>
    </lineage>
</organism>
<comment type="caution">
    <text evidence="1">The sequence shown here is derived from an EMBL/GenBank/DDBJ whole genome shotgun (WGS) entry which is preliminary data.</text>
</comment>
<protein>
    <submittedName>
        <fullName evidence="1">Uncharacterized protein</fullName>
    </submittedName>
</protein>
<evidence type="ECO:0000313" key="2">
    <source>
        <dbReference type="Proteomes" id="UP001190700"/>
    </source>
</evidence>
<name>A0AAE0FN66_9CHLO</name>
<keyword evidence="2" id="KW-1185">Reference proteome</keyword>
<sequence length="400" mass="44696">MTTQDEFRTYVRGFEPRASFPHTETLERLATCVLQLQKEERMVRTQRLIARFRGKPCIGIQIDMWTDTETHTAFAAITQTTCEEPENAISDTAQLYLRSDVVDFDVFPMGPKTGPNIKKWFQNVLVENKIPYSAISGVTPDGAADGHCALQLIPEISEKVDTCILHQLQRGVLYSVGLAGVQSKNPDAKSLLRKHNRVVTLSRQALAFGKSLVTAQSKAGVPAKHLLTLQKTATTRWGNQYQQLNRNCILRVAIDSELQAYKQENRQNKEAIVEANESESGSKAGTPVPASDIGLESDDWDKSQELESFLSYPFDIKETIEHSGICTASQAMILLHDLKSDFCSSVAPLAVKVFPPSLDISQRERAEKIREAEELHTVVQTARAVLRDELDSRIFFSSPF</sequence>
<dbReference type="EMBL" id="LGRX02015988">
    <property type="protein sequence ID" value="KAK3262737.1"/>
    <property type="molecule type" value="Genomic_DNA"/>
</dbReference>
<accession>A0AAE0FN66</accession>
<reference evidence="1 2" key="1">
    <citation type="journal article" date="2015" name="Genome Biol. Evol.">
        <title>Comparative Genomics of a Bacterivorous Green Alga Reveals Evolutionary Causalities and Consequences of Phago-Mixotrophic Mode of Nutrition.</title>
        <authorList>
            <person name="Burns J.A."/>
            <person name="Paasch A."/>
            <person name="Narechania A."/>
            <person name="Kim E."/>
        </authorList>
    </citation>
    <scope>NUCLEOTIDE SEQUENCE [LARGE SCALE GENOMIC DNA]</scope>
    <source>
        <strain evidence="1 2">PLY_AMNH</strain>
    </source>
</reference>
<dbReference type="AlphaFoldDB" id="A0AAE0FN66"/>
<dbReference type="Proteomes" id="UP001190700">
    <property type="component" value="Unassembled WGS sequence"/>
</dbReference>